<dbReference type="RefSeq" id="WP_117318045.1">
    <property type="nucleotide sequence ID" value="NZ_CP031769.1"/>
</dbReference>
<evidence type="ECO:0000313" key="3">
    <source>
        <dbReference type="Proteomes" id="UP000262073"/>
    </source>
</evidence>
<keyword evidence="3" id="KW-1185">Reference proteome</keyword>
<evidence type="ECO:0000313" key="2">
    <source>
        <dbReference type="EMBL" id="AXR07820.1"/>
    </source>
</evidence>
<dbReference type="AlphaFoldDB" id="A0A346NQL3"/>
<keyword evidence="1" id="KW-0732">Signal</keyword>
<dbReference type="EMBL" id="CP031769">
    <property type="protein sequence ID" value="AXR07820.1"/>
    <property type="molecule type" value="Genomic_DNA"/>
</dbReference>
<gene>
    <name evidence="2" type="ORF">D0Y50_16490</name>
</gene>
<feature type="signal peptide" evidence="1">
    <location>
        <begin position="1"/>
        <end position="27"/>
    </location>
</feature>
<proteinExistence type="predicted"/>
<name>A0A346NQL3_9ALTE</name>
<organism evidence="2 3">
    <name type="scientific">Salinimonas sediminis</name>
    <dbReference type="NCBI Taxonomy" id="2303538"/>
    <lineage>
        <taxon>Bacteria</taxon>
        <taxon>Pseudomonadati</taxon>
        <taxon>Pseudomonadota</taxon>
        <taxon>Gammaproteobacteria</taxon>
        <taxon>Alteromonadales</taxon>
        <taxon>Alteromonadaceae</taxon>
        <taxon>Alteromonas/Salinimonas group</taxon>
        <taxon>Salinimonas</taxon>
    </lineage>
</organism>
<dbReference type="Proteomes" id="UP000262073">
    <property type="component" value="Chromosome"/>
</dbReference>
<evidence type="ECO:0000256" key="1">
    <source>
        <dbReference type="SAM" id="SignalP"/>
    </source>
</evidence>
<protein>
    <submittedName>
        <fullName evidence="2">Uncharacterized protein</fullName>
    </submittedName>
</protein>
<reference evidence="2 3" key="1">
    <citation type="submission" date="2018-08" db="EMBL/GenBank/DDBJ databases">
        <title>Salinimonas sediminis sp. nov., a piezophilic bacterium isolated from a deep-sea sediment sample from the New Britain Trench.</title>
        <authorList>
            <person name="Cao J."/>
        </authorList>
    </citation>
    <scope>NUCLEOTIDE SEQUENCE [LARGE SCALE GENOMIC DNA]</scope>
    <source>
        <strain evidence="2 3">N102</strain>
    </source>
</reference>
<feature type="chain" id="PRO_5017071889" evidence="1">
    <location>
        <begin position="28"/>
        <end position="279"/>
    </location>
</feature>
<dbReference type="Pfam" id="PF20396">
    <property type="entry name" value="DUF6689"/>
    <property type="match status" value="1"/>
</dbReference>
<dbReference type="InterPro" id="IPR046511">
    <property type="entry name" value="DUF6689"/>
</dbReference>
<dbReference type="OrthoDB" id="5965825at2"/>
<sequence>MKALPDSIRSSLVLCTLLLCFISGARAQAVPPNTVTFSNHQVQASFTLPSSLDLAVSLEFEQAIGLHAANLMLTAEVLSPTDPRIVDRLPAAVTAVSSFPVLVSVVPDPLQGFAFAGAASIEFYTQALHYDSNIPWRLFTSHDGDTFEDITTLTTAGSYRARGSTGRFSDFLILLDSRAPHTIISHKVQRLSETIYDNQELLPAPLALTLDTLLRTLQTALLLLNNQAALLATDELISLLENTSGSVIPDVWRADGAITNVRGELLARLYTLRYSLRTL</sequence>
<accession>A0A346NQL3</accession>
<dbReference type="KEGG" id="salm:D0Y50_16490"/>